<dbReference type="AlphaFoldDB" id="X1EJM4"/>
<accession>X1EJM4</accession>
<feature type="compositionally biased region" description="Basic and acidic residues" evidence="1">
    <location>
        <begin position="75"/>
        <end position="94"/>
    </location>
</feature>
<comment type="caution">
    <text evidence="2">The sequence shown here is derived from an EMBL/GenBank/DDBJ whole genome shotgun (WGS) entry which is preliminary data.</text>
</comment>
<dbReference type="EMBL" id="BARU01004445">
    <property type="protein sequence ID" value="GAH20545.1"/>
    <property type="molecule type" value="Genomic_DNA"/>
</dbReference>
<evidence type="ECO:0000313" key="2">
    <source>
        <dbReference type="EMBL" id="GAH20545.1"/>
    </source>
</evidence>
<evidence type="ECO:0000256" key="1">
    <source>
        <dbReference type="SAM" id="MobiDB-lite"/>
    </source>
</evidence>
<organism evidence="2">
    <name type="scientific">marine sediment metagenome</name>
    <dbReference type="NCBI Taxonomy" id="412755"/>
    <lineage>
        <taxon>unclassified sequences</taxon>
        <taxon>metagenomes</taxon>
        <taxon>ecological metagenomes</taxon>
    </lineage>
</organism>
<protein>
    <submittedName>
        <fullName evidence="2">Uncharacterized protein</fullName>
    </submittedName>
</protein>
<name>X1EJM4_9ZZZZ</name>
<gene>
    <name evidence="2" type="ORF">S03H2_08948</name>
</gene>
<sequence>MNKNKEKKQKKKALGIDLKTATKEEIILFVRDTLKPIEIRKILYPDFLKGARDIQDKVELVQLVKETFLKVRTLKPEKKKEQKKVSISAEKEEATENNPNNNSPMEEKT</sequence>
<feature type="non-terminal residue" evidence="2">
    <location>
        <position position="109"/>
    </location>
</feature>
<feature type="region of interest" description="Disordered" evidence="1">
    <location>
        <begin position="75"/>
        <end position="109"/>
    </location>
</feature>
<proteinExistence type="predicted"/>
<feature type="compositionally biased region" description="Low complexity" evidence="1">
    <location>
        <begin position="96"/>
        <end position="109"/>
    </location>
</feature>
<reference evidence="2" key="1">
    <citation type="journal article" date="2014" name="Front. Microbiol.">
        <title>High frequency of phylogenetically diverse reductive dehalogenase-homologous genes in deep subseafloor sedimentary metagenomes.</title>
        <authorList>
            <person name="Kawai M."/>
            <person name="Futagami T."/>
            <person name="Toyoda A."/>
            <person name="Takaki Y."/>
            <person name="Nishi S."/>
            <person name="Hori S."/>
            <person name="Arai W."/>
            <person name="Tsubouchi T."/>
            <person name="Morono Y."/>
            <person name="Uchiyama I."/>
            <person name="Ito T."/>
            <person name="Fujiyama A."/>
            <person name="Inagaki F."/>
            <person name="Takami H."/>
        </authorList>
    </citation>
    <scope>NUCLEOTIDE SEQUENCE</scope>
    <source>
        <strain evidence="2">Expedition CK06-06</strain>
    </source>
</reference>